<feature type="transmembrane region" description="Helical" evidence="1">
    <location>
        <begin position="184"/>
        <end position="201"/>
    </location>
</feature>
<feature type="transmembrane region" description="Helical" evidence="1">
    <location>
        <begin position="232"/>
        <end position="252"/>
    </location>
</feature>
<feature type="transmembrane region" description="Helical" evidence="1">
    <location>
        <begin position="118"/>
        <end position="145"/>
    </location>
</feature>
<feature type="transmembrane region" description="Helical" evidence="1">
    <location>
        <begin position="330"/>
        <end position="353"/>
    </location>
</feature>
<gene>
    <name evidence="2" type="ORF">AV656_12595</name>
</gene>
<feature type="transmembrane region" description="Helical" evidence="1">
    <location>
        <begin position="157"/>
        <end position="177"/>
    </location>
</feature>
<proteinExistence type="predicted"/>
<accession>A0A161RCW9</accession>
<evidence type="ECO:0000313" key="2">
    <source>
        <dbReference type="EMBL" id="KZE37402.1"/>
    </source>
</evidence>
<keyword evidence="1" id="KW-0472">Membrane</keyword>
<feature type="transmembrane region" description="Helical" evidence="1">
    <location>
        <begin position="425"/>
        <end position="443"/>
    </location>
</feature>
<evidence type="ECO:0000313" key="3">
    <source>
        <dbReference type="Proteomes" id="UP000076490"/>
    </source>
</evidence>
<feature type="transmembrane region" description="Helical" evidence="1">
    <location>
        <begin position="490"/>
        <end position="514"/>
    </location>
</feature>
<reference evidence="2 3" key="1">
    <citation type="submission" date="2016-01" db="EMBL/GenBank/DDBJ databases">
        <title>Whole genome sequencing of Bhargavaea cecembensis T14.</title>
        <authorList>
            <person name="Hong K.W."/>
        </authorList>
    </citation>
    <scope>NUCLEOTIDE SEQUENCE [LARGE SCALE GENOMIC DNA]</scope>
    <source>
        <strain evidence="2 3">T14</strain>
    </source>
</reference>
<organism evidence="2 3">
    <name type="scientific">Bhargavaea cecembensis</name>
    <dbReference type="NCBI Taxonomy" id="394098"/>
    <lineage>
        <taxon>Bacteria</taxon>
        <taxon>Bacillati</taxon>
        <taxon>Bacillota</taxon>
        <taxon>Bacilli</taxon>
        <taxon>Bacillales</taxon>
        <taxon>Caryophanaceae</taxon>
        <taxon>Bhargavaea</taxon>
    </lineage>
</organism>
<keyword evidence="1" id="KW-1133">Transmembrane helix</keyword>
<feature type="transmembrane region" description="Helical" evidence="1">
    <location>
        <begin position="78"/>
        <end position="97"/>
    </location>
</feature>
<dbReference type="OrthoDB" id="2014935at2"/>
<feature type="transmembrane region" description="Helical" evidence="1">
    <location>
        <begin position="279"/>
        <end position="302"/>
    </location>
</feature>
<keyword evidence="1" id="KW-0812">Transmembrane</keyword>
<feature type="transmembrane region" description="Helical" evidence="1">
    <location>
        <begin position="383"/>
        <end position="405"/>
    </location>
</feature>
<name>A0A161RCW9_9BACL</name>
<evidence type="ECO:0000256" key="1">
    <source>
        <dbReference type="SAM" id="Phobius"/>
    </source>
</evidence>
<sequence>MRHYFRLSMKDTRFRIFWWIFGIASLTLMMPPAFHGLYPTQGDRDVLKATMENPAVIAMTGPIQEGDYTLGVMFSHEMAVFMAIVIGLFNIMIANSLSRRKEDDGLLEVVLSKNITRGGVFSAQVLLGLLMNAILALVLFAGLQSFGYESMETADNFLYAAQTFGFGLFFYGLTLLIAQLLPSADWAFGIMLAVLLLGYAYRAATDVAAPDLSVISPYNWISRLSLYSENEVVWLVPFFLGPVFLIAAWLLFRNRDLGDSVIRLQVNRRIRNIGSHLRLAFTLSRTLIISWLAGLLLLGASYGSVLGDLESFIGDNEMLRQMAGEGGSGLTVQFVGTLMVIVTIIGLVPPLMVMGKLLKEERRSHLEILGTLNISRLRMMGDYMILALATGALSLFLANAGMYAASLGVEGIGLTFRDYTVSTLNYIPAVMLFTGLSAFLIGLHHRLHVIVWLYLFYNFLVCYLGQLLGLDDIYRILTPFYYLNETPNEAVNLTACLAVGGVGLLLMALGHLLFRKRDLS</sequence>
<dbReference type="EMBL" id="LQNT01000011">
    <property type="protein sequence ID" value="KZE37402.1"/>
    <property type="molecule type" value="Genomic_DNA"/>
</dbReference>
<protein>
    <submittedName>
        <fullName evidence="2">ABC transporter</fullName>
    </submittedName>
</protein>
<dbReference type="RefSeq" id="WP_063182614.1">
    <property type="nucleotide sequence ID" value="NZ_LQNT01000011.1"/>
</dbReference>
<feature type="transmembrane region" description="Helical" evidence="1">
    <location>
        <begin position="16"/>
        <end position="38"/>
    </location>
</feature>
<dbReference type="Proteomes" id="UP000076490">
    <property type="component" value="Unassembled WGS sequence"/>
</dbReference>
<dbReference type="AlphaFoldDB" id="A0A161RCW9"/>
<comment type="caution">
    <text evidence="2">The sequence shown here is derived from an EMBL/GenBank/DDBJ whole genome shotgun (WGS) entry which is preliminary data.</text>
</comment>
<feature type="transmembrane region" description="Helical" evidence="1">
    <location>
        <begin position="450"/>
        <end position="470"/>
    </location>
</feature>